<protein>
    <submittedName>
        <fullName evidence="1">Uncharacterized protein</fullName>
    </submittedName>
</protein>
<accession>A0AAD7FJK6</accession>
<evidence type="ECO:0000313" key="1">
    <source>
        <dbReference type="EMBL" id="KAJ7623794.1"/>
    </source>
</evidence>
<gene>
    <name evidence="1" type="ORF">FB45DRAFT_870237</name>
</gene>
<name>A0AAD7FJK6_9AGAR</name>
<keyword evidence="2" id="KW-1185">Reference proteome</keyword>
<dbReference type="EMBL" id="JARKIF010000014">
    <property type="protein sequence ID" value="KAJ7623794.1"/>
    <property type="molecule type" value="Genomic_DNA"/>
</dbReference>
<comment type="caution">
    <text evidence="1">The sequence shown here is derived from an EMBL/GenBank/DDBJ whole genome shotgun (WGS) entry which is preliminary data.</text>
</comment>
<evidence type="ECO:0000313" key="2">
    <source>
        <dbReference type="Proteomes" id="UP001221142"/>
    </source>
</evidence>
<organism evidence="1 2">
    <name type="scientific">Roridomyces roridus</name>
    <dbReference type="NCBI Taxonomy" id="1738132"/>
    <lineage>
        <taxon>Eukaryota</taxon>
        <taxon>Fungi</taxon>
        <taxon>Dikarya</taxon>
        <taxon>Basidiomycota</taxon>
        <taxon>Agaricomycotina</taxon>
        <taxon>Agaricomycetes</taxon>
        <taxon>Agaricomycetidae</taxon>
        <taxon>Agaricales</taxon>
        <taxon>Marasmiineae</taxon>
        <taxon>Mycenaceae</taxon>
        <taxon>Roridomyces</taxon>
    </lineage>
</organism>
<dbReference type="AlphaFoldDB" id="A0AAD7FJK6"/>
<sequence length="151" mass="16612">MLPWLLELSDLPTAWWELPNKNGSRAPGAVPVRPQNLPVRPQNLQNQSGWTAKTRTRSFPHPDGGRLWKLVLMPCPVASAHGLPQIADECPRFAERDRLVETLARVLVGGGASWEDSEPAVVFIMSHPRVVRRRPAPVPASSPTRATGYGS</sequence>
<reference evidence="1" key="1">
    <citation type="submission" date="2023-03" db="EMBL/GenBank/DDBJ databases">
        <title>Massive genome expansion in bonnet fungi (Mycena s.s.) driven by repeated elements and novel gene families across ecological guilds.</title>
        <authorList>
            <consortium name="Lawrence Berkeley National Laboratory"/>
            <person name="Harder C.B."/>
            <person name="Miyauchi S."/>
            <person name="Viragh M."/>
            <person name="Kuo A."/>
            <person name="Thoen E."/>
            <person name="Andreopoulos B."/>
            <person name="Lu D."/>
            <person name="Skrede I."/>
            <person name="Drula E."/>
            <person name="Henrissat B."/>
            <person name="Morin E."/>
            <person name="Kohler A."/>
            <person name="Barry K."/>
            <person name="LaButti K."/>
            <person name="Morin E."/>
            <person name="Salamov A."/>
            <person name="Lipzen A."/>
            <person name="Mereny Z."/>
            <person name="Hegedus B."/>
            <person name="Baldrian P."/>
            <person name="Stursova M."/>
            <person name="Weitz H."/>
            <person name="Taylor A."/>
            <person name="Grigoriev I.V."/>
            <person name="Nagy L.G."/>
            <person name="Martin F."/>
            <person name="Kauserud H."/>
        </authorList>
    </citation>
    <scope>NUCLEOTIDE SEQUENCE</scope>
    <source>
        <strain evidence="1">9284</strain>
    </source>
</reference>
<proteinExistence type="predicted"/>
<dbReference type="Proteomes" id="UP001221142">
    <property type="component" value="Unassembled WGS sequence"/>
</dbReference>